<name>A0A2S6CIZ0_9PEZI</name>
<keyword evidence="3" id="KW-0539">Nucleus</keyword>
<dbReference type="Proteomes" id="UP000237631">
    <property type="component" value="Unassembled WGS sequence"/>
</dbReference>
<dbReference type="AlphaFoldDB" id="A0A2S6CIZ0"/>
<feature type="region of interest" description="Disordered" evidence="4">
    <location>
        <begin position="1"/>
        <end position="122"/>
    </location>
</feature>
<feature type="compositionally biased region" description="Acidic residues" evidence="4">
    <location>
        <begin position="261"/>
        <end position="270"/>
    </location>
</feature>
<organism evidence="5 6">
    <name type="scientific">Cercospora berteroae</name>
    <dbReference type="NCBI Taxonomy" id="357750"/>
    <lineage>
        <taxon>Eukaryota</taxon>
        <taxon>Fungi</taxon>
        <taxon>Dikarya</taxon>
        <taxon>Ascomycota</taxon>
        <taxon>Pezizomycotina</taxon>
        <taxon>Dothideomycetes</taxon>
        <taxon>Dothideomycetidae</taxon>
        <taxon>Mycosphaerellales</taxon>
        <taxon>Mycosphaerellaceae</taxon>
        <taxon>Cercospora</taxon>
    </lineage>
</organism>
<comment type="subcellular location">
    <subcellularLocation>
        <location evidence="1">Nucleus</location>
    </subcellularLocation>
</comment>
<keyword evidence="6" id="KW-1185">Reference proteome</keyword>
<dbReference type="InterPro" id="IPR013633">
    <property type="entry name" value="NRDE-2"/>
</dbReference>
<dbReference type="OrthoDB" id="297219at2759"/>
<gene>
    <name evidence="5" type="ORF">CBER1_10543</name>
</gene>
<dbReference type="STRING" id="357750.A0A2S6CIZ0"/>
<accession>A0A2S6CIZ0</accession>
<comment type="similarity">
    <text evidence="2">Belongs to the NRDE2 family.</text>
</comment>
<dbReference type="PANTHER" id="PTHR13471">
    <property type="entry name" value="TETRATRICOPEPTIDE-LIKE HELICAL"/>
    <property type="match status" value="1"/>
</dbReference>
<feature type="region of interest" description="Disordered" evidence="4">
    <location>
        <begin position="230"/>
        <end position="270"/>
    </location>
</feature>
<evidence type="ECO:0008006" key="7">
    <source>
        <dbReference type="Google" id="ProtNLM"/>
    </source>
</evidence>
<feature type="compositionally biased region" description="Basic and acidic residues" evidence="4">
    <location>
        <begin position="44"/>
        <end position="79"/>
    </location>
</feature>
<dbReference type="EMBL" id="PNEN01000362">
    <property type="protein sequence ID" value="PPJ59704.1"/>
    <property type="molecule type" value="Genomic_DNA"/>
</dbReference>
<dbReference type="Pfam" id="PF08424">
    <property type="entry name" value="NRDE-2"/>
    <property type="match status" value="1"/>
</dbReference>
<evidence type="ECO:0000256" key="1">
    <source>
        <dbReference type="ARBA" id="ARBA00004123"/>
    </source>
</evidence>
<comment type="caution">
    <text evidence="5">The sequence shown here is derived from an EMBL/GenBank/DDBJ whole genome shotgun (WGS) entry which is preliminary data.</text>
</comment>
<feature type="compositionally biased region" description="Basic and acidic residues" evidence="4">
    <location>
        <begin position="87"/>
        <end position="112"/>
    </location>
</feature>
<evidence type="ECO:0000256" key="4">
    <source>
        <dbReference type="SAM" id="MobiDB-lite"/>
    </source>
</evidence>
<evidence type="ECO:0000256" key="2">
    <source>
        <dbReference type="ARBA" id="ARBA00009265"/>
    </source>
</evidence>
<evidence type="ECO:0000313" key="6">
    <source>
        <dbReference type="Proteomes" id="UP000237631"/>
    </source>
</evidence>
<dbReference type="PANTHER" id="PTHR13471:SF0">
    <property type="entry name" value="NUCLEAR EXOSOME REGULATOR NRDE2"/>
    <property type="match status" value="1"/>
</dbReference>
<protein>
    <recommendedName>
        <fullName evidence="7">DUF1740-domain-containing protein</fullName>
    </recommendedName>
</protein>
<evidence type="ECO:0000256" key="3">
    <source>
        <dbReference type="ARBA" id="ARBA00023242"/>
    </source>
</evidence>
<dbReference type="GO" id="GO:0031048">
    <property type="term" value="P:regulatory ncRNA-mediated heterochromatin formation"/>
    <property type="evidence" value="ECO:0007669"/>
    <property type="project" value="TreeGrafter"/>
</dbReference>
<sequence length="1085" mass="123507">MKKSTVPKFSSFKPKPKKEAKPQEEEVRKDRPEDIHKDQHRRSEHQERRDRGDREGRGHRDYESHRSRRHYDRDSYDRSRHSRHRSRERDIEHRVKGKTSDHGESDGRHIRDAPSNPDLEESELFLVDRRGDSKNVEYGSLHRYSVPPYRRSGYGRVLGLDASSKIDREASNDKEISLMNVRKSRERGDAPRLLTSRHGRPKESRYRFIVPSVPHKVTEDDDLEHDYIDLRSSRKRKRDAEPPEPGVDYRSIEGKAKAGPADEDLTLDTDSDMDGFDRDRDLAARQQNAVLSKQTKATPRDVQAWQALIAHQAKLVNPGKALSTFTSSERRTLADLRLPIVREAQANISKDMPGYEKLVLTMIEEGSFIWDSSKRTQRWEEALQECPTSILLWTRYLNHVQDSSTAFQYDTCKEAYMRCLAMLRKAAQKATGRQLQEIGAVQIYVLLRYTTFARQAGYIELSVATWQALLEWSLRAPAPLKEASLADRLSAFEDFWDSECPRFGEPDASGWSKYHANDTTTTRAAQTSHATGTASSTFADILSSEREWSRSLCLSTTVDDDAAVKDPFRYVMFSDIRDVLECCDGLESRRNLLIHAALFFIGMPSLTAESIDGDGSGHFSSWTRDAHLARASHSQQSRFDGRQDSVCSRSMLETVQSLFDESAFEVHPSAVNFIDRLLEQLLATQFDEGLAEYLLAYRCRHFPDTASKTAKQLLKIHSSSLRLYNAFALLQVSRKEGQDLQKALQVWSTAINMRTSLPEDKQDDVVLLWHSRLLCLARRTSNSRALLSSLMTICESSGDAKLQQLKVRRELESGFDRMLLAEKHCHAAAYANLLAWLAYLTNECSVEAALGTCAKYARLLSNATSPIGLELLLQQKAHLLEVHMSHQRAYKPAVLRKEVDDDLRSFPSSSVLLSLRSRLSNQDRLREIITASSKTDAATTPQSEHLDMLQWSHSLSHELKRIGDDTASGVTVNTIRAVFSNATLDPDSHIQHCPLLWELWLEGEFSLIHGSAATAEERAVKRTKQALLDGMRHVPWHLGFVVRGMEIFTDLPPTKQQGEDVKQWLDVLVERGLRVRSSWETAIVE</sequence>
<reference evidence="6" key="1">
    <citation type="journal article" date="2017" name="bioRxiv">
        <title>Conservation of a gene cluster reveals novel cercosporin biosynthetic mechanisms and extends production to the genus Colletotrichum.</title>
        <authorList>
            <person name="de Jonge R."/>
            <person name="Ebert M.K."/>
            <person name="Huitt-Roehl C.R."/>
            <person name="Pal P."/>
            <person name="Suttle J.C."/>
            <person name="Spanner R.E."/>
            <person name="Neubauer J.D."/>
            <person name="Jurick W.M.II."/>
            <person name="Stott K.A."/>
            <person name="Secor G.A."/>
            <person name="Thomma B.P.H.J."/>
            <person name="Van de Peer Y."/>
            <person name="Townsend C.A."/>
            <person name="Bolton M.D."/>
        </authorList>
    </citation>
    <scope>NUCLEOTIDE SEQUENCE [LARGE SCALE GENOMIC DNA]</scope>
    <source>
        <strain evidence="6">CBS538.71</strain>
    </source>
</reference>
<proteinExistence type="inferred from homology"/>
<dbReference type="GO" id="GO:0071013">
    <property type="term" value="C:catalytic step 2 spliceosome"/>
    <property type="evidence" value="ECO:0007669"/>
    <property type="project" value="TreeGrafter"/>
</dbReference>
<feature type="compositionally biased region" description="Low complexity" evidence="4">
    <location>
        <begin position="1"/>
        <end position="13"/>
    </location>
</feature>
<dbReference type="GO" id="GO:1902369">
    <property type="term" value="P:negative regulation of RNA catabolic process"/>
    <property type="evidence" value="ECO:0007669"/>
    <property type="project" value="TreeGrafter"/>
</dbReference>
<feature type="compositionally biased region" description="Basic and acidic residues" evidence="4">
    <location>
        <begin position="17"/>
        <end position="37"/>
    </location>
</feature>
<evidence type="ECO:0000313" key="5">
    <source>
        <dbReference type="EMBL" id="PPJ59704.1"/>
    </source>
</evidence>